<dbReference type="Proteomes" id="UP000789920">
    <property type="component" value="Unassembled WGS sequence"/>
</dbReference>
<protein>
    <submittedName>
        <fullName evidence="1">3558_t:CDS:1</fullName>
    </submittedName>
</protein>
<evidence type="ECO:0000313" key="2">
    <source>
        <dbReference type="Proteomes" id="UP000789920"/>
    </source>
</evidence>
<dbReference type="EMBL" id="CAJVQC010035600">
    <property type="protein sequence ID" value="CAG8759425.1"/>
    <property type="molecule type" value="Genomic_DNA"/>
</dbReference>
<organism evidence="1 2">
    <name type="scientific">Racocetra persica</name>
    <dbReference type="NCBI Taxonomy" id="160502"/>
    <lineage>
        <taxon>Eukaryota</taxon>
        <taxon>Fungi</taxon>
        <taxon>Fungi incertae sedis</taxon>
        <taxon>Mucoromycota</taxon>
        <taxon>Glomeromycotina</taxon>
        <taxon>Glomeromycetes</taxon>
        <taxon>Diversisporales</taxon>
        <taxon>Gigasporaceae</taxon>
        <taxon>Racocetra</taxon>
    </lineage>
</organism>
<evidence type="ECO:0000313" key="1">
    <source>
        <dbReference type="EMBL" id="CAG8759425.1"/>
    </source>
</evidence>
<sequence length="324" mass="35715">NKDNKDESEIILSQPKANLAQSIFNFCNVLMGIGILSLPLAFKYSGWIIGFSLLVFCMGVTNYAARLLIICLEYKGEHKDEHKDKLYTYPDIAEVAYGKVVKLVILALFGLELILMAVASVNLIGDCLNTIYPDISIVSLKIISWMVLVPLTLIDIKYLSYVSCLGILSSIALVFVIIIDGFTKHTQPGSLLNPVKTELLPITFTTLNLSFGLIIAGFAGHAVFPSIYINMKDPTKYPTTVNVSFAISTVVYILISVCGYLMFGNDAMSEVCDPHAGCFIFIRFLSRTIISTAIVLIAIVFPNFEKLIELLGSFLFYNLSAAFP</sequence>
<feature type="non-terminal residue" evidence="1">
    <location>
        <position position="324"/>
    </location>
</feature>
<keyword evidence="2" id="KW-1185">Reference proteome</keyword>
<name>A0ACA9QP82_9GLOM</name>
<proteinExistence type="predicted"/>
<feature type="non-terminal residue" evidence="1">
    <location>
        <position position="1"/>
    </location>
</feature>
<comment type="caution">
    <text evidence="1">The sequence shown here is derived from an EMBL/GenBank/DDBJ whole genome shotgun (WGS) entry which is preliminary data.</text>
</comment>
<gene>
    <name evidence="1" type="ORF">RPERSI_LOCUS15063</name>
</gene>
<reference evidence="1" key="1">
    <citation type="submission" date="2021-06" db="EMBL/GenBank/DDBJ databases">
        <authorList>
            <person name="Kallberg Y."/>
            <person name="Tangrot J."/>
            <person name="Rosling A."/>
        </authorList>
    </citation>
    <scope>NUCLEOTIDE SEQUENCE</scope>
    <source>
        <strain evidence="1">MA461A</strain>
    </source>
</reference>
<accession>A0ACA9QP82</accession>